<protein>
    <submittedName>
        <fullName evidence="2">MerR family transcriptional regulator [Lactobacillus pentosus]</fullName>
    </submittedName>
</protein>
<dbReference type="PROSITE" id="PS50937">
    <property type="entry name" value="HTH_MERR_2"/>
    <property type="match status" value="1"/>
</dbReference>
<dbReference type="EMBL" id="UYIG01000141">
    <property type="protein sequence ID" value="VDG29471.1"/>
    <property type="molecule type" value="Genomic_DNA"/>
</dbReference>
<reference evidence="2 3" key="1">
    <citation type="submission" date="2018-11" db="EMBL/GenBank/DDBJ databases">
        <authorList>
            <person name="Wuyts S."/>
        </authorList>
    </citation>
    <scope>NUCLEOTIDE SEQUENCE [LARGE SCALE GENOMIC DNA]</scope>
    <source>
        <strain evidence="2">Lactobacillus mudanjiangensis AMBF249</strain>
    </source>
</reference>
<dbReference type="AlphaFoldDB" id="A0A660E424"/>
<feature type="domain" description="HTH merR-type" evidence="1">
    <location>
        <begin position="25"/>
        <end position="92"/>
    </location>
</feature>
<dbReference type="GO" id="GO:0006355">
    <property type="term" value="P:regulation of DNA-templated transcription"/>
    <property type="evidence" value="ECO:0007669"/>
    <property type="project" value="InterPro"/>
</dbReference>
<dbReference type="SMART" id="SM00422">
    <property type="entry name" value="HTH_MERR"/>
    <property type="match status" value="1"/>
</dbReference>
<dbReference type="CDD" id="cd01105">
    <property type="entry name" value="HTH_GlnR-like"/>
    <property type="match status" value="1"/>
</dbReference>
<dbReference type="GO" id="GO:0003677">
    <property type="term" value="F:DNA binding"/>
    <property type="evidence" value="ECO:0007669"/>
    <property type="project" value="InterPro"/>
</dbReference>
<evidence type="ECO:0000259" key="1">
    <source>
        <dbReference type="PROSITE" id="PS50937"/>
    </source>
</evidence>
<sequence>MNNQNELFFKNFKAQLNKHQFTVGISDLAKTTGVSQTQLRYWEQKNYIQSVKTSEKNTTHRFSYGTLMRVHFIKAMLDEGFTLAAAAKMASERSNQMEMMRIFVMNAFQGIEELEGHHMINLGYFDEAHTQVLYCYIADDEVHYRVLPENKSTDGAF</sequence>
<organism evidence="2 3">
    <name type="scientific">Lactiplantibacillus mudanjiangensis</name>
    <dbReference type="NCBI Taxonomy" id="1296538"/>
    <lineage>
        <taxon>Bacteria</taxon>
        <taxon>Bacillati</taxon>
        <taxon>Bacillota</taxon>
        <taxon>Bacilli</taxon>
        <taxon>Lactobacillales</taxon>
        <taxon>Lactobacillaceae</taxon>
        <taxon>Lactiplantibacillus</taxon>
    </lineage>
</organism>
<dbReference type="Pfam" id="PF13411">
    <property type="entry name" value="MerR_1"/>
    <property type="match status" value="1"/>
</dbReference>
<dbReference type="InterPro" id="IPR009061">
    <property type="entry name" value="DNA-bd_dom_put_sf"/>
</dbReference>
<dbReference type="Proteomes" id="UP000289996">
    <property type="component" value="Unassembled WGS sequence"/>
</dbReference>
<gene>
    <name evidence="2" type="ORF">MUDAN_MDHGFNIF_01026</name>
</gene>
<dbReference type="RefSeq" id="WP_130845092.1">
    <property type="nucleotide sequence ID" value="NZ_BJDY01000004.1"/>
</dbReference>
<dbReference type="SUPFAM" id="SSF46955">
    <property type="entry name" value="Putative DNA-binding domain"/>
    <property type="match status" value="1"/>
</dbReference>
<dbReference type="Gene3D" id="1.10.1660.10">
    <property type="match status" value="1"/>
</dbReference>
<evidence type="ECO:0000313" key="3">
    <source>
        <dbReference type="Proteomes" id="UP000289996"/>
    </source>
</evidence>
<accession>A0A660E424</accession>
<dbReference type="OrthoDB" id="9806513at2"/>
<keyword evidence="3" id="KW-1185">Reference proteome</keyword>
<evidence type="ECO:0000313" key="2">
    <source>
        <dbReference type="EMBL" id="VDG29471.1"/>
    </source>
</evidence>
<proteinExistence type="predicted"/>
<dbReference type="InterPro" id="IPR000551">
    <property type="entry name" value="MerR-type_HTH_dom"/>
</dbReference>
<name>A0A660E424_9LACO</name>